<evidence type="ECO:0000256" key="1">
    <source>
        <dbReference type="SAM" id="Phobius"/>
    </source>
</evidence>
<comment type="caution">
    <text evidence="2">The sequence shown here is derived from an EMBL/GenBank/DDBJ whole genome shotgun (WGS) entry which is preliminary data.</text>
</comment>
<keyword evidence="1" id="KW-0812">Transmembrane</keyword>
<reference evidence="2" key="1">
    <citation type="submission" date="2020-06" db="EMBL/GenBank/DDBJ databases">
        <title>Draft genome of Bugula neritina, a colonial animal packing powerful symbionts and potential medicines.</title>
        <authorList>
            <person name="Rayko M."/>
        </authorList>
    </citation>
    <scope>NUCLEOTIDE SEQUENCE [LARGE SCALE GENOMIC DNA]</scope>
    <source>
        <strain evidence="2">Kwan_BN1</strain>
    </source>
</reference>
<keyword evidence="3" id="KW-1185">Reference proteome</keyword>
<feature type="transmembrane region" description="Helical" evidence="1">
    <location>
        <begin position="28"/>
        <end position="50"/>
    </location>
</feature>
<dbReference type="AlphaFoldDB" id="A0A7J7IT20"/>
<evidence type="ECO:0000313" key="2">
    <source>
        <dbReference type="EMBL" id="KAF6016965.1"/>
    </source>
</evidence>
<gene>
    <name evidence="2" type="ORF">EB796_024727</name>
</gene>
<keyword evidence="1" id="KW-0472">Membrane</keyword>
<accession>A0A7J7IT20</accession>
<organism evidence="2 3">
    <name type="scientific">Bugula neritina</name>
    <name type="common">Brown bryozoan</name>
    <name type="synonym">Sertularia neritina</name>
    <dbReference type="NCBI Taxonomy" id="10212"/>
    <lineage>
        <taxon>Eukaryota</taxon>
        <taxon>Metazoa</taxon>
        <taxon>Spiralia</taxon>
        <taxon>Lophotrochozoa</taxon>
        <taxon>Bryozoa</taxon>
        <taxon>Gymnolaemata</taxon>
        <taxon>Cheilostomatida</taxon>
        <taxon>Flustrina</taxon>
        <taxon>Buguloidea</taxon>
        <taxon>Bugulidae</taxon>
        <taxon>Bugula</taxon>
    </lineage>
</organism>
<proteinExistence type="predicted"/>
<feature type="transmembrane region" description="Helical" evidence="1">
    <location>
        <begin position="94"/>
        <end position="115"/>
    </location>
</feature>
<dbReference type="Proteomes" id="UP000593567">
    <property type="component" value="Unassembled WGS sequence"/>
</dbReference>
<dbReference type="EMBL" id="VXIV02003446">
    <property type="protein sequence ID" value="KAF6016965.1"/>
    <property type="molecule type" value="Genomic_DNA"/>
</dbReference>
<dbReference type="OrthoDB" id="19473at2759"/>
<evidence type="ECO:0000313" key="3">
    <source>
        <dbReference type="Proteomes" id="UP000593567"/>
    </source>
</evidence>
<feature type="transmembrane region" description="Helical" evidence="1">
    <location>
        <begin position="62"/>
        <end position="82"/>
    </location>
</feature>
<keyword evidence="1" id="KW-1133">Transmembrane helix</keyword>
<sequence length="116" mass="12889">MSFQQIEIILLSNNISITIRFTYISNSITFNITITISITITMVVIVTMGCSCLPVRTTSPKFLVYLQCYFLSIAYILGTGVLSLPVSLARSGMVPFFVVMTVVLIFQISNIDCVFI</sequence>
<name>A0A7J7IT20_BUGNE</name>
<protein>
    <submittedName>
        <fullName evidence="2">Uncharacterized protein</fullName>
    </submittedName>
</protein>